<feature type="binding site" evidence="15">
    <location>
        <position position="863"/>
    </location>
    <ligand>
        <name>Mg(2+)</name>
        <dbReference type="ChEBI" id="CHEBI:18420"/>
    </ligand>
</feature>
<evidence type="ECO:0000256" key="17">
    <source>
        <dbReference type="SAM" id="MobiDB-lite"/>
    </source>
</evidence>
<evidence type="ECO:0000259" key="18">
    <source>
        <dbReference type="Pfam" id="PF16209"/>
    </source>
</evidence>
<evidence type="ECO:0000259" key="19">
    <source>
        <dbReference type="Pfam" id="PF16212"/>
    </source>
</evidence>
<accession>W4FLM2</accession>
<evidence type="ECO:0000256" key="5">
    <source>
        <dbReference type="ARBA" id="ARBA00022723"/>
    </source>
</evidence>
<comment type="cofactor">
    <cofactor evidence="15">
        <name>Mg(2+)</name>
        <dbReference type="ChEBI" id="CHEBI:18420"/>
    </cofactor>
</comment>
<evidence type="ECO:0000256" key="12">
    <source>
        <dbReference type="ARBA" id="ARBA00034036"/>
    </source>
</evidence>
<feature type="binding site" evidence="15">
    <location>
        <position position="431"/>
    </location>
    <ligand>
        <name>Mg(2+)</name>
        <dbReference type="ChEBI" id="CHEBI:18420"/>
    </ligand>
</feature>
<dbReference type="NCBIfam" id="TIGR01652">
    <property type="entry name" value="ATPase-Plipid"/>
    <property type="match status" value="1"/>
</dbReference>
<feature type="binding site" evidence="14">
    <location>
        <position position="735"/>
    </location>
    <ligand>
        <name>ATP</name>
        <dbReference type="ChEBI" id="CHEBI:30616"/>
    </ligand>
</feature>
<keyword evidence="5 15" id="KW-0479">Metal-binding</keyword>
<evidence type="ECO:0000256" key="15">
    <source>
        <dbReference type="PIRSR" id="PIRSR606539-3"/>
    </source>
</evidence>
<dbReference type="InterPro" id="IPR023214">
    <property type="entry name" value="HAD_sf"/>
</dbReference>
<evidence type="ECO:0000256" key="6">
    <source>
        <dbReference type="ARBA" id="ARBA00022741"/>
    </source>
</evidence>
<dbReference type="InterPro" id="IPR023299">
    <property type="entry name" value="ATPase_P-typ_cyto_dom_N"/>
</dbReference>
<dbReference type="SUPFAM" id="SSF56784">
    <property type="entry name" value="HAD-like"/>
    <property type="match status" value="1"/>
</dbReference>
<evidence type="ECO:0000256" key="11">
    <source>
        <dbReference type="ARBA" id="ARBA00023136"/>
    </source>
</evidence>
<dbReference type="GO" id="GO:0005886">
    <property type="term" value="C:plasma membrane"/>
    <property type="evidence" value="ECO:0007669"/>
    <property type="project" value="TreeGrafter"/>
</dbReference>
<evidence type="ECO:0000256" key="13">
    <source>
        <dbReference type="PIRSR" id="PIRSR606539-1"/>
    </source>
</evidence>
<evidence type="ECO:0000256" key="16">
    <source>
        <dbReference type="RuleBase" id="RU362033"/>
    </source>
</evidence>
<dbReference type="SUPFAM" id="SSF81665">
    <property type="entry name" value="Calcium ATPase, transmembrane domain M"/>
    <property type="match status" value="1"/>
</dbReference>
<feature type="binding site" evidence="14">
    <location>
        <position position="433"/>
    </location>
    <ligand>
        <name>ATP</name>
        <dbReference type="ChEBI" id="CHEBI:30616"/>
    </ligand>
</feature>
<dbReference type="NCBIfam" id="TIGR01494">
    <property type="entry name" value="ATPase_P-type"/>
    <property type="match status" value="1"/>
</dbReference>
<dbReference type="EC" id="7.6.2.1" evidence="16"/>
<evidence type="ECO:0000256" key="10">
    <source>
        <dbReference type="ARBA" id="ARBA00022989"/>
    </source>
</evidence>
<feature type="binding site" evidence="14">
    <location>
        <position position="588"/>
    </location>
    <ligand>
        <name>ATP</name>
        <dbReference type="ChEBI" id="CHEBI:30616"/>
    </ligand>
</feature>
<evidence type="ECO:0000256" key="9">
    <source>
        <dbReference type="ARBA" id="ARBA00022967"/>
    </source>
</evidence>
<feature type="transmembrane region" description="Helical" evidence="16">
    <location>
        <begin position="1065"/>
        <end position="1085"/>
    </location>
</feature>
<keyword evidence="10 16" id="KW-1133">Transmembrane helix</keyword>
<feature type="domain" description="P-type ATPase C-terminal" evidence="19">
    <location>
        <begin position="889"/>
        <end position="1134"/>
    </location>
</feature>
<feature type="binding site" evidence="15">
    <location>
        <position position="433"/>
    </location>
    <ligand>
        <name>Mg(2+)</name>
        <dbReference type="ChEBI" id="CHEBI:18420"/>
    </ligand>
</feature>
<feature type="binding site" evidence="15">
    <location>
        <position position="867"/>
    </location>
    <ligand>
        <name>Mg(2+)</name>
        <dbReference type="ChEBI" id="CHEBI:18420"/>
    </ligand>
</feature>
<dbReference type="SUPFAM" id="SSF81653">
    <property type="entry name" value="Calcium ATPase, transduction domain A"/>
    <property type="match status" value="1"/>
</dbReference>
<dbReference type="PANTHER" id="PTHR24092:SF180">
    <property type="entry name" value="PHOSPHOLIPID-TRANSPORTING ATPASE DNF1-RELATED"/>
    <property type="match status" value="1"/>
</dbReference>
<evidence type="ECO:0000256" key="2">
    <source>
        <dbReference type="ARBA" id="ARBA00008109"/>
    </source>
</evidence>
<feature type="binding site" evidence="14">
    <location>
        <position position="842"/>
    </location>
    <ligand>
        <name>ATP</name>
        <dbReference type="ChEBI" id="CHEBI:30616"/>
    </ligand>
</feature>
<dbReference type="GO" id="GO:0016887">
    <property type="term" value="F:ATP hydrolysis activity"/>
    <property type="evidence" value="ECO:0007669"/>
    <property type="project" value="InterPro"/>
</dbReference>
<dbReference type="Gene3D" id="2.70.150.10">
    <property type="entry name" value="Calcium-transporting ATPase, cytoplasmic transduction domain A"/>
    <property type="match status" value="1"/>
</dbReference>
<feature type="transmembrane region" description="Helical" evidence="16">
    <location>
        <begin position="1035"/>
        <end position="1058"/>
    </location>
</feature>
<dbReference type="InterPro" id="IPR044492">
    <property type="entry name" value="P_typ_ATPase_HD_dom"/>
</dbReference>
<feature type="transmembrane region" description="Helical" evidence="16">
    <location>
        <begin position="1097"/>
        <end position="1120"/>
    </location>
</feature>
<feature type="binding site" evidence="14">
    <location>
        <position position="546"/>
    </location>
    <ligand>
        <name>ATP</name>
        <dbReference type="ChEBI" id="CHEBI:30616"/>
    </ligand>
</feature>
<dbReference type="GO" id="GO:0012505">
    <property type="term" value="C:endomembrane system"/>
    <property type="evidence" value="ECO:0007669"/>
    <property type="project" value="UniProtKB-SubCell"/>
</dbReference>
<feature type="binding site" evidence="14">
    <location>
        <position position="733"/>
    </location>
    <ligand>
        <name>ATP</name>
        <dbReference type="ChEBI" id="CHEBI:30616"/>
    </ligand>
</feature>
<feature type="binding site" evidence="14">
    <location>
        <position position="611"/>
    </location>
    <ligand>
        <name>ATP</name>
        <dbReference type="ChEBI" id="CHEBI:30616"/>
    </ligand>
</feature>
<dbReference type="FunFam" id="3.40.50.1000:FF:000080">
    <property type="entry name" value="Phospholipid-transporting ATPase"/>
    <property type="match status" value="1"/>
</dbReference>
<dbReference type="InterPro" id="IPR018303">
    <property type="entry name" value="ATPase_P-typ_P_site"/>
</dbReference>
<dbReference type="Gene3D" id="3.40.50.1000">
    <property type="entry name" value="HAD superfamily/HAD-like"/>
    <property type="match status" value="1"/>
</dbReference>
<dbReference type="Pfam" id="PF13246">
    <property type="entry name" value="Cation_ATPase"/>
    <property type="match status" value="1"/>
</dbReference>
<name>W4FLM2_APHAT</name>
<dbReference type="GeneID" id="20818175"/>
<dbReference type="SUPFAM" id="SSF81660">
    <property type="entry name" value="Metal cation-transporting ATPase, ATP-binding domain N"/>
    <property type="match status" value="1"/>
</dbReference>
<feature type="transmembrane region" description="Helical" evidence="16">
    <location>
        <begin position="359"/>
        <end position="388"/>
    </location>
</feature>
<dbReference type="SFLD" id="SFLDF00027">
    <property type="entry name" value="p-type_atpase"/>
    <property type="match status" value="1"/>
</dbReference>
<keyword evidence="4 16" id="KW-0812">Transmembrane</keyword>
<dbReference type="SFLD" id="SFLDG00002">
    <property type="entry name" value="C1.7:_P-type_atpase_like"/>
    <property type="match status" value="1"/>
</dbReference>
<feature type="binding site" evidence="14">
    <location>
        <position position="836"/>
    </location>
    <ligand>
        <name>ATP</name>
        <dbReference type="ChEBI" id="CHEBI:30616"/>
    </ligand>
</feature>
<dbReference type="GO" id="GO:0005524">
    <property type="term" value="F:ATP binding"/>
    <property type="evidence" value="ECO:0007669"/>
    <property type="project" value="UniProtKB-UniRule"/>
</dbReference>
<keyword evidence="9 16" id="KW-1278">Translocase</keyword>
<feature type="transmembrane region" description="Helical" evidence="16">
    <location>
        <begin position="1010"/>
        <end position="1029"/>
    </location>
</feature>
<dbReference type="SFLD" id="SFLDS00003">
    <property type="entry name" value="Haloacid_Dehalogenase"/>
    <property type="match status" value="1"/>
</dbReference>
<keyword evidence="6 14" id="KW-0547">Nucleotide-binding</keyword>
<dbReference type="InterPro" id="IPR008250">
    <property type="entry name" value="ATPase_P-typ_transduc_dom_A_sf"/>
</dbReference>
<dbReference type="Gene3D" id="3.40.1110.10">
    <property type="entry name" value="Calcium-transporting ATPase, cytoplasmic domain N"/>
    <property type="match status" value="1"/>
</dbReference>
<dbReference type="PROSITE" id="PS00154">
    <property type="entry name" value="ATPASE_E1_E2"/>
    <property type="match status" value="1"/>
</dbReference>
<sequence>MSSKKESTGTSSSSPVKPVLMALDQHTSSMELPASNLRVVYLNQPQKNVGFAGNQVVTAKYNVWTFVPAFCYERFTQVSNFYFLLVGIGQVIPAITSTFGLPYSWLVLGLVLFVDAIFTGVEDFHRHAADAVMNARETRVFDPTLPTSFRQTTWKDIVVGDVLQIKKYEAVPADMLLLAVHETDPSAPVGMCFIETKSLDGETNLKIRQALPCTFAQLHDPASIGHLPGRVACEHPNHDVNNFMGRFEPGDDASVIPLDLKNVVLRGCVIRNTPFVYGLVLNTGSDTKIMQASHKTPTKLSKAIEIINRGNALLMMIMLLLCVLGAVWDQAWVTSSSPSYLVLDEPSVRLGLNAFRGDVMGICIAFGYYWVLISSFVPITLYVSIAIVKSYQSYFMNRDLGMYYAPSDTPAAVRNADLNDELGQITHIFSDKTGTLTANEMSFRKMSINGRSYGRGSTDIGRATAMRTGRMESVTDCQASTGDAAHPPHVEFLDPHGLFARDRATRDGHADAIEAFLTHLSVCHSVVLERDDATNTTNFSASSPDELALVAGAAYFGHQFTERSNGRAVVHVLGKGDVEFQMLELIEFTSTRKRMSVVVRALDNRILLLTKGADSIVFPRLKEDCNAYLKEKTVEHMEMYAEEGLRTLVLAQRELNQDWYHTWSTQYKQALSNLDETSPSYKLDLLVVERLEDEMECDLELLGATAVEDRLQNGVPVAISSLMRAGIKVWVLTGDKEETAINIAFACQLITNDMDRLVLNMEFCQSNPEVLKKLMLDKAHRTRTSTIKQRSSKSLELPKQALVIDGPVLTMVYHYPLLKFLFLELAQQCAAVICCRVSPKQKAEVVALVKNNVKNCRTLSIGDGANDVSMIQEAHVGVGISGHEGMQAVNASDFAIAQFAFLQRLLLVHGHWNYRRMSKLVLYVVYKNILCWFALYVLSLYACGSGTVYMNYNWLNGYNVFWTFLPIMILAIMEQETSAPTAQDHPGLYHSGPQGDLLSVQIFTEWVFEALYEGVVCALVPVLLMGSISSSGYAYTMYDCGGLCYTALIVVGWVKLVLNAMSWNAGMHFAMWATVPFWIASGVVLSNSFTSDSSDHVFPYLLSLPEFWMLLFLCVVLALFRDFVYKVWKREWAPEYYHILQESDRYKLKGDIEWDPPLHASNYKPFHVDFSHYLTSELHALPDAPWLELQQPKHRGFAFSIQPSENRHFNPMRSVVLAPLKRAVVRVLSPRSASQEETAFWTARKKDGFVYEYQRYQVFVGWSAPFGLTDPCPFGTRDMREGGFQNHGHHLSLDDWAVDTTLGEASTKHWEYATKFRDFKKVDVSTTRWKKPSGMQRKINKVVGRCVRRRRWVFKGIIHRLVDDVVEGQSTDAHQDAIEQVAKELHREQLDEEAAMGVPGIPRVAHDVVDDEDDDAPHDGDVTLSSTLE</sequence>
<dbReference type="InterPro" id="IPR001757">
    <property type="entry name" value="P_typ_ATPase"/>
</dbReference>
<dbReference type="RefSeq" id="XP_009842835.1">
    <property type="nucleotide sequence ID" value="XM_009844533.1"/>
</dbReference>
<dbReference type="InterPro" id="IPR006539">
    <property type="entry name" value="P-type_ATPase_IV"/>
</dbReference>
<keyword evidence="11 16" id="KW-0472">Membrane</keyword>
<dbReference type="GO" id="GO:0000287">
    <property type="term" value="F:magnesium ion binding"/>
    <property type="evidence" value="ECO:0007669"/>
    <property type="project" value="UniProtKB-UniRule"/>
</dbReference>
<feature type="binding site" evidence="14">
    <location>
        <position position="867"/>
    </location>
    <ligand>
        <name>ATP</name>
        <dbReference type="ChEBI" id="CHEBI:30616"/>
    </ligand>
</feature>
<comment type="catalytic activity">
    <reaction evidence="12 16">
        <text>ATP + H2O + phospholipidSide 1 = ADP + phosphate + phospholipidSide 2.</text>
        <dbReference type="EC" id="7.6.2.1"/>
    </reaction>
</comment>
<feature type="transmembrane region" description="Helical" evidence="16">
    <location>
        <begin position="954"/>
        <end position="973"/>
    </location>
</feature>
<feature type="binding site" evidence="14">
    <location>
        <position position="646"/>
    </location>
    <ligand>
        <name>ATP</name>
        <dbReference type="ChEBI" id="CHEBI:30616"/>
    </ligand>
</feature>
<reference evidence="20" key="1">
    <citation type="submission" date="2013-12" db="EMBL/GenBank/DDBJ databases">
        <title>The Genome Sequence of Aphanomyces astaci APO3.</title>
        <authorList>
            <consortium name="The Broad Institute Genomics Platform"/>
            <person name="Russ C."/>
            <person name="Tyler B."/>
            <person name="van West P."/>
            <person name="Dieguez-Uribeondo J."/>
            <person name="Young S.K."/>
            <person name="Zeng Q."/>
            <person name="Gargeya S."/>
            <person name="Fitzgerald M."/>
            <person name="Abouelleil A."/>
            <person name="Alvarado L."/>
            <person name="Chapman S.B."/>
            <person name="Gainer-Dewar J."/>
            <person name="Goldberg J."/>
            <person name="Griggs A."/>
            <person name="Gujja S."/>
            <person name="Hansen M."/>
            <person name="Howarth C."/>
            <person name="Imamovic A."/>
            <person name="Ireland A."/>
            <person name="Larimer J."/>
            <person name="McCowan C."/>
            <person name="Murphy C."/>
            <person name="Pearson M."/>
            <person name="Poon T.W."/>
            <person name="Priest M."/>
            <person name="Roberts A."/>
            <person name="Saif S."/>
            <person name="Shea T."/>
            <person name="Sykes S."/>
            <person name="Wortman J."/>
            <person name="Nusbaum C."/>
            <person name="Birren B."/>
        </authorList>
    </citation>
    <scope>NUCLEOTIDE SEQUENCE [LARGE SCALE GENOMIC DNA]</scope>
    <source>
        <strain evidence="20">APO3</strain>
    </source>
</reference>
<evidence type="ECO:0000313" key="20">
    <source>
        <dbReference type="EMBL" id="ETV67714.1"/>
    </source>
</evidence>
<dbReference type="InterPro" id="IPR036412">
    <property type="entry name" value="HAD-like_sf"/>
</dbReference>
<dbReference type="GO" id="GO:0140326">
    <property type="term" value="F:ATPase-coupled intramembrane lipid transporter activity"/>
    <property type="evidence" value="ECO:0007669"/>
    <property type="project" value="UniProtKB-EC"/>
</dbReference>
<dbReference type="STRING" id="112090.W4FLM2"/>
<feature type="region of interest" description="Disordered" evidence="17">
    <location>
        <begin position="1407"/>
        <end position="1429"/>
    </location>
</feature>
<dbReference type="Pfam" id="PF16212">
    <property type="entry name" value="PhoLip_ATPase_C"/>
    <property type="match status" value="1"/>
</dbReference>
<feature type="binding site" evidence="14">
    <location>
        <position position="431"/>
    </location>
    <ligand>
        <name>ATP</name>
        <dbReference type="ChEBI" id="CHEBI:30616"/>
    </ligand>
</feature>
<evidence type="ECO:0000256" key="3">
    <source>
        <dbReference type="ARBA" id="ARBA00022448"/>
    </source>
</evidence>
<dbReference type="PRINTS" id="PR00119">
    <property type="entry name" value="CATATPASE"/>
</dbReference>
<evidence type="ECO:0000256" key="14">
    <source>
        <dbReference type="PIRSR" id="PIRSR606539-2"/>
    </source>
</evidence>
<keyword evidence="8 15" id="KW-0460">Magnesium</keyword>
<dbReference type="GO" id="GO:0045332">
    <property type="term" value="P:phospholipid translocation"/>
    <property type="evidence" value="ECO:0007669"/>
    <property type="project" value="TreeGrafter"/>
</dbReference>
<dbReference type="EMBL" id="KI913194">
    <property type="protein sequence ID" value="ETV67714.1"/>
    <property type="molecule type" value="Genomic_DNA"/>
</dbReference>
<organism evidence="20">
    <name type="scientific">Aphanomyces astaci</name>
    <name type="common">Crayfish plague agent</name>
    <dbReference type="NCBI Taxonomy" id="112090"/>
    <lineage>
        <taxon>Eukaryota</taxon>
        <taxon>Sar</taxon>
        <taxon>Stramenopiles</taxon>
        <taxon>Oomycota</taxon>
        <taxon>Saprolegniomycetes</taxon>
        <taxon>Saprolegniales</taxon>
        <taxon>Verrucalvaceae</taxon>
        <taxon>Aphanomyces</taxon>
    </lineage>
</organism>
<evidence type="ECO:0000256" key="8">
    <source>
        <dbReference type="ARBA" id="ARBA00022842"/>
    </source>
</evidence>
<keyword evidence="3" id="KW-0813">Transport</keyword>
<dbReference type="VEuPathDB" id="FungiDB:H257_16179"/>
<feature type="binding site" evidence="14">
    <location>
        <position position="734"/>
    </location>
    <ligand>
        <name>ATP</name>
        <dbReference type="ChEBI" id="CHEBI:30616"/>
    </ligand>
</feature>
<dbReference type="InterPro" id="IPR032631">
    <property type="entry name" value="P-type_ATPase_N"/>
</dbReference>
<feature type="transmembrane region" description="Helical" evidence="16">
    <location>
        <begin position="81"/>
        <end position="99"/>
    </location>
</feature>
<evidence type="ECO:0000256" key="1">
    <source>
        <dbReference type="ARBA" id="ARBA00004127"/>
    </source>
</evidence>
<evidence type="ECO:0000256" key="7">
    <source>
        <dbReference type="ARBA" id="ARBA00022840"/>
    </source>
</evidence>
<gene>
    <name evidence="20" type="ORF">H257_16179</name>
</gene>
<keyword evidence="7 14" id="KW-0067">ATP-binding</keyword>
<feature type="binding site" evidence="14">
    <location>
        <position position="866"/>
    </location>
    <ligand>
        <name>ATP</name>
        <dbReference type="ChEBI" id="CHEBI:30616"/>
    </ligand>
</feature>
<dbReference type="InterPro" id="IPR023298">
    <property type="entry name" value="ATPase_P-typ_TM_dom_sf"/>
</dbReference>
<feature type="transmembrane region" description="Helical" evidence="16">
    <location>
        <begin position="312"/>
        <end position="333"/>
    </location>
</feature>
<feature type="domain" description="P-type ATPase N-terminal" evidence="18">
    <location>
        <begin position="40"/>
        <end position="98"/>
    </location>
</feature>
<feature type="transmembrane region" description="Helical" evidence="16">
    <location>
        <begin position="920"/>
        <end position="942"/>
    </location>
</feature>
<comment type="similarity">
    <text evidence="2 16">Belongs to the cation transport ATPase (P-type) (TC 3.A.3) family. Type IV subfamily.</text>
</comment>
<feature type="active site" description="4-aspartylphosphate intermediate" evidence="13">
    <location>
        <position position="431"/>
    </location>
</feature>
<dbReference type="OrthoDB" id="377733at2759"/>
<comment type="subcellular location">
    <subcellularLocation>
        <location evidence="1">Endomembrane system</location>
        <topology evidence="1">Multi-pass membrane protein</topology>
    </subcellularLocation>
    <subcellularLocation>
        <location evidence="16">Membrane</location>
        <topology evidence="16">Multi-pass membrane protein</topology>
    </subcellularLocation>
</comment>
<feature type="binding site" evidence="14">
    <location>
        <position position="432"/>
    </location>
    <ligand>
        <name>ATP</name>
        <dbReference type="ChEBI" id="CHEBI:30616"/>
    </ligand>
</feature>
<dbReference type="InterPro" id="IPR032630">
    <property type="entry name" value="P_typ_ATPase_c"/>
</dbReference>
<evidence type="ECO:0000256" key="4">
    <source>
        <dbReference type="ARBA" id="ARBA00022692"/>
    </source>
</evidence>
<dbReference type="Pfam" id="PF16209">
    <property type="entry name" value="PhoLip_ATPase_N"/>
    <property type="match status" value="1"/>
</dbReference>
<proteinExistence type="inferred from homology"/>
<dbReference type="PANTHER" id="PTHR24092">
    <property type="entry name" value="PROBABLE PHOSPHOLIPID-TRANSPORTING ATPASE"/>
    <property type="match status" value="1"/>
</dbReference>
<protein>
    <recommendedName>
        <fullName evidence="16">Phospholipid-transporting ATPase</fullName>
        <ecNumber evidence="16">7.6.2.1</ecNumber>
    </recommendedName>
</protein>